<proteinExistence type="predicted"/>
<keyword evidence="2" id="KW-1185">Reference proteome</keyword>
<name>A0A7M2YTI9_9ACTN</name>
<evidence type="ECO:0000313" key="1">
    <source>
        <dbReference type="EMBL" id="RDI73471.1"/>
    </source>
</evidence>
<gene>
    <name evidence="1" type="ORF">Gocc_2827</name>
</gene>
<organism evidence="1 2">
    <name type="scientific">Gaiella occulta</name>
    <dbReference type="NCBI Taxonomy" id="1002870"/>
    <lineage>
        <taxon>Bacteria</taxon>
        <taxon>Bacillati</taxon>
        <taxon>Actinomycetota</taxon>
        <taxon>Thermoleophilia</taxon>
        <taxon>Gaiellales</taxon>
        <taxon>Gaiellaceae</taxon>
        <taxon>Gaiella</taxon>
    </lineage>
</organism>
<accession>A0A7M2YTI9</accession>
<dbReference type="AlphaFoldDB" id="A0A7M2YTI9"/>
<dbReference type="RefSeq" id="WP_114797220.1">
    <property type="nucleotide sequence ID" value="NZ_QQZY01000009.1"/>
</dbReference>
<evidence type="ECO:0000313" key="2">
    <source>
        <dbReference type="Proteomes" id="UP000254134"/>
    </source>
</evidence>
<protein>
    <submittedName>
        <fullName evidence="1">Uncharacterized protein</fullName>
    </submittedName>
</protein>
<comment type="caution">
    <text evidence="1">The sequence shown here is derived from an EMBL/GenBank/DDBJ whole genome shotgun (WGS) entry which is preliminary data.</text>
</comment>
<dbReference type="Proteomes" id="UP000254134">
    <property type="component" value="Unassembled WGS sequence"/>
</dbReference>
<reference evidence="2" key="2">
    <citation type="journal article" date="2019" name="MicrobiologyOpen">
        <title>High-quality draft genome sequence of Gaiella occulta isolated from a 150 meter deep mineral water borehole and comparison with the genome sequences of other deep-branching lineages of the phylum Actinobacteria.</title>
        <authorList>
            <person name="Severino R."/>
            <person name="Froufe H.J.C."/>
            <person name="Barroso C."/>
            <person name="Albuquerque L."/>
            <person name="Lobo-da-Cunha A."/>
            <person name="da Costa M.S."/>
            <person name="Egas C."/>
        </authorList>
    </citation>
    <scope>NUCLEOTIDE SEQUENCE [LARGE SCALE GENOMIC DNA]</scope>
    <source>
        <strain evidence="2">F2-233</strain>
    </source>
</reference>
<reference evidence="1 2" key="1">
    <citation type="submission" date="2018-07" db="EMBL/GenBank/DDBJ databases">
        <title>High-quality-draft genome sequence of Gaiella occulta.</title>
        <authorList>
            <person name="Severino R."/>
            <person name="Froufe H.J.C."/>
            <person name="Rainey F.A."/>
            <person name="Barroso C."/>
            <person name="Albuquerque L."/>
            <person name="Lobo-Da-Cunha A."/>
            <person name="Da Costa M.S."/>
            <person name="Egas C."/>
        </authorList>
    </citation>
    <scope>NUCLEOTIDE SEQUENCE [LARGE SCALE GENOMIC DNA]</scope>
    <source>
        <strain evidence="1 2">F2-233</strain>
    </source>
</reference>
<dbReference type="EMBL" id="QQZY01000009">
    <property type="protein sequence ID" value="RDI73471.1"/>
    <property type="molecule type" value="Genomic_DNA"/>
</dbReference>
<sequence>MSVTAFTEVDETLVLLAESRERAERAARAVAAEGGPEHVVAALEAVDRDLLALHRRLLEETLFHVPGGDEQLALGAAS</sequence>